<reference evidence="1 2" key="1">
    <citation type="submission" date="2021-06" db="EMBL/GenBank/DDBJ databases">
        <title>Caerostris extrusa draft genome.</title>
        <authorList>
            <person name="Kono N."/>
            <person name="Arakawa K."/>
        </authorList>
    </citation>
    <scope>NUCLEOTIDE SEQUENCE [LARGE SCALE GENOMIC DNA]</scope>
</reference>
<dbReference type="Proteomes" id="UP001054945">
    <property type="component" value="Unassembled WGS sequence"/>
</dbReference>
<dbReference type="AlphaFoldDB" id="A0AAV4P2A0"/>
<dbReference type="EMBL" id="BPLR01021494">
    <property type="protein sequence ID" value="GIX90336.1"/>
    <property type="molecule type" value="Genomic_DNA"/>
</dbReference>
<organism evidence="1 2">
    <name type="scientific">Caerostris extrusa</name>
    <name type="common">Bark spider</name>
    <name type="synonym">Caerostris bankana</name>
    <dbReference type="NCBI Taxonomy" id="172846"/>
    <lineage>
        <taxon>Eukaryota</taxon>
        <taxon>Metazoa</taxon>
        <taxon>Ecdysozoa</taxon>
        <taxon>Arthropoda</taxon>
        <taxon>Chelicerata</taxon>
        <taxon>Arachnida</taxon>
        <taxon>Araneae</taxon>
        <taxon>Araneomorphae</taxon>
        <taxon>Entelegynae</taxon>
        <taxon>Araneoidea</taxon>
        <taxon>Araneidae</taxon>
        <taxon>Caerostris</taxon>
    </lineage>
</organism>
<evidence type="ECO:0000313" key="2">
    <source>
        <dbReference type="Proteomes" id="UP001054945"/>
    </source>
</evidence>
<accession>A0AAV4P2A0</accession>
<name>A0AAV4P2A0_CAEEX</name>
<keyword evidence="2" id="KW-1185">Reference proteome</keyword>
<gene>
    <name evidence="1" type="ORF">CEXT_544601</name>
</gene>
<evidence type="ECO:0000313" key="1">
    <source>
        <dbReference type="EMBL" id="GIX90336.1"/>
    </source>
</evidence>
<comment type="caution">
    <text evidence="1">The sequence shown here is derived from an EMBL/GenBank/DDBJ whole genome shotgun (WGS) entry which is preliminary data.</text>
</comment>
<proteinExistence type="predicted"/>
<protein>
    <submittedName>
        <fullName evidence="1">Uncharacterized protein</fullName>
    </submittedName>
</protein>
<sequence>MINKKRCLEILHDHDLSSLKKNPGFFININGLQLWSFAREVSLCSILERRSSCEQYERRPLIGWKRMDPCVSFQDDVVKFLIM</sequence>